<dbReference type="RefSeq" id="WP_015246386.1">
    <property type="nucleotide sequence ID" value="NC_019892.1"/>
</dbReference>
<evidence type="ECO:0000313" key="3">
    <source>
        <dbReference type="Proteomes" id="UP000010798"/>
    </source>
</evidence>
<sequence length="298" mass="32492">MGSVILVTGATGNVGRRVVSDLLRTGARVRALTRNPDTANLPAGVEVVRGDLSVPRSLDGCLAEVEAVFLLLSSPTSAETAPAFLETVAKQARRIVFLSSSAIRDDVEQQTNLIGKIHADLEHLIERSGLEWTFVRPGAFATNARGWWAPQIRVGDVVRWPYGAAVTAPIHERDIAAVAARALTETGHERAKYVLTGPEPLTQADQVRTIGEAIGRPLRFEEISPETARQQMRAFMPPPIVEVLLEVWSKLVDEPTPITNTVAEITGTPAHTFREWAIDHADDFRRASENSNSPSQKS</sequence>
<evidence type="ECO:0000313" key="2">
    <source>
        <dbReference type="EMBL" id="AGA27237.1"/>
    </source>
</evidence>
<dbReference type="EMBL" id="CP003364">
    <property type="protein sequence ID" value="AGA27237.1"/>
    <property type="molecule type" value="Genomic_DNA"/>
</dbReference>
<name>L0DDA8_SINAD</name>
<dbReference type="OrthoDB" id="267890at2"/>
<feature type="domain" description="NAD(P)-binding" evidence="1">
    <location>
        <begin position="9"/>
        <end position="185"/>
    </location>
</feature>
<dbReference type="eggNOG" id="COG0702">
    <property type="taxonomic scope" value="Bacteria"/>
</dbReference>
<dbReference type="SUPFAM" id="SSF51735">
    <property type="entry name" value="NAD(P)-binding Rossmann-fold domains"/>
    <property type="match status" value="1"/>
</dbReference>
<dbReference type="HOGENOM" id="CLU_007383_10_6_0"/>
<dbReference type="InterPro" id="IPR036291">
    <property type="entry name" value="NAD(P)-bd_dom_sf"/>
</dbReference>
<accession>L0DDA8</accession>
<dbReference type="Gene3D" id="3.40.50.720">
    <property type="entry name" value="NAD(P)-binding Rossmann-like Domain"/>
    <property type="match status" value="1"/>
</dbReference>
<proteinExistence type="predicted"/>
<dbReference type="AlphaFoldDB" id="L0DDA8"/>
<dbReference type="Proteomes" id="UP000010798">
    <property type="component" value="Chromosome"/>
</dbReference>
<dbReference type="InterPro" id="IPR051604">
    <property type="entry name" value="Ergot_Alk_Oxidoreductase"/>
</dbReference>
<dbReference type="PANTHER" id="PTHR43162">
    <property type="match status" value="1"/>
</dbReference>
<dbReference type="InterPro" id="IPR016040">
    <property type="entry name" value="NAD(P)-bd_dom"/>
</dbReference>
<dbReference type="PANTHER" id="PTHR43162:SF1">
    <property type="entry name" value="PRESTALK A DIFFERENTIATION PROTEIN A"/>
    <property type="match status" value="1"/>
</dbReference>
<dbReference type="STRING" id="886293.Sinac_2953"/>
<reference evidence="2 3" key="1">
    <citation type="submission" date="2012-02" db="EMBL/GenBank/DDBJ databases">
        <title>Complete sequence of chromosome of Singulisphaera acidiphila DSM 18658.</title>
        <authorList>
            <consortium name="US DOE Joint Genome Institute (JGI-PGF)"/>
            <person name="Lucas S."/>
            <person name="Copeland A."/>
            <person name="Lapidus A."/>
            <person name="Glavina del Rio T."/>
            <person name="Dalin E."/>
            <person name="Tice H."/>
            <person name="Bruce D."/>
            <person name="Goodwin L."/>
            <person name="Pitluck S."/>
            <person name="Peters L."/>
            <person name="Ovchinnikova G."/>
            <person name="Chertkov O."/>
            <person name="Kyrpides N."/>
            <person name="Mavromatis K."/>
            <person name="Ivanova N."/>
            <person name="Brettin T."/>
            <person name="Detter J.C."/>
            <person name="Han C."/>
            <person name="Larimer F."/>
            <person name="Land M."/>
            <person name="Hauser L."/>
            <person name="Markowitz V."/>
            <person name="Cheng J.-F."/>
            <person name="Hugenholtz P."/>
            <person name="Woyke T."/>
            <person name="Wu D."/>
            <person name="Tindall B."/>
            <person name="Pomrenke H."/>
            <person name="Brambilla E."/>
            <person name="Klenk H.-P."/>
            <person name="Eisen J.A."/>
        </authorList>
    </citation>
    <scope>NUCLEOTIDE SEQUENCE [LARGE SCALE GENOMIC DNA]</scope>
    <source>
        <strain evidence="3">ATCC BAA-1392 / DSM 18658 / VKM B-2454 / MOB10</strain>
    </source>
</reference>
<evidence type="ECO:0000259" key="1">
    <source>
        <dbReference type="Pfam" id="PF13460"/>
    </source>
</evidence>
<keyword evidence="3" id="KW-1185">Reference proteome</keyword>
<dbReference type="Pfam" id="PF13460">
    <property type="entry name" value="NAD_binding_10"/>
    <property type="match status" value="1"/>
</dbReference>
<dbReference type="KEGG" id="saci:Sinac_2953"/>
<gene>
    <name evidence="2" type="ordered locus">Sinac_2953</name>
</gene>
<organism evidence="2 3">
    <name type="scientific">Singulisphaera acidiphila (strain ATCC BAA-1392 / DSM 18658 / VKM B-2454 / MOB10)</name>
    <dbReference type="NCBI Taxonomy" id="886293"/>
    <lineage>
        <taxon>Bacteria</taxon>
        <taxon>Pseudomonadati</taxon>
        <taxon>Planctomycetota</taxon>
        <taxon>Planctomycetia</taxon>
        <taxon>Isosphaerales</taxon>
        <taxon>Isosphaeraceae</taxon>
        <taxon>Singulisphaera</taxon>
    </lineage>
</organism>
<protein>
    <submittedName>
        <fullName evidence="2">Putative nucleoside-diphosphate sugar epimerase</fullName>
    </submittedName>
</protein>